<feature type="region of interest" description="Disordered" evidence="1">
    <location>
        <begin position="1"/>
        <end position="20"/>
    </location>
</feature>
<evidence type="ECO:0000256" key="1">
    <source>
        <dbReference type="SAM" id="MobiDB-lite"/>
    </source>
</evidence>
<gene>
    <name evidence="2" type="ORF">QJS04_geneDACA021157</name>
</gene>
<proteinExistence type="predicted"/>
<protein>
    <submittedName>
        <fullName evidence="2">Uncharacterized protein</fullName>
    </submittedName>
</protein>
<sequence>MEGVNGAEVGGMRRRSTPSRPLLFPLSPSHSICLNAPCPWPPLLTALSTLLPSYQWFSLSSSFYGVQNLCFFIIETLSVKTNQKRTPGGFDHVSN</sequence>
<reference evidence="2" key="2">
    <citation type="submission" date="2023-06" db="EMBL/GenBank/DDBJ databases">
        <authorList>
            <person name="Ma L."/>
            <person name="Liu K.-W."/>
            <person name="Li Z."/>
            <person name="Hsiao Y.-Y."/>
            <person name="Qi Y."/>
            <person name="Fu T."/>
            <person name="Tang G."/>
            <person name="Zhang D."/>
            <person name="Sun W.-H."/>
            <person name="Liu D.-K."/>
            <person name="Li Y."/>
            <person name="Chen G.-Z."/>
            <person name="Liu X.-D."/>
            <person name="Liao X.-Y."/>
            <person name="Jiang Y.-T."/>
            <person name="Yu X."/>
            <person name="Hao Y."/>
            <person name="Huang J."/>
            <person name="Zhao X.-W."/>
            <person name="Ke S."/>
            <person name="Chen Y.-Y."/>
            <person name="Wu W.-L."/>
            <person name="Hsu J.-L."/>
            <person name="Lin Y.-F."/>
            <person name="Huang M.-D."/>
            <person name="Li C.-Y."/>
            <person name="Huang L."/>
            <person name="Wang Z.-W."/>
            <person name="Zhao X."/>
            <person name="Zhong W.-Y."/>
            <person name="Peng D.-H."/>
            <person name="Ahmad S."/>
            <person name="Lan S."/>
            <person name="Zhang J.-S."/>
            <person name="Tsai W.-C."/>
            <person name="Van De Peer Y."/>
            <person name="Liu Z.-J."/>
        </authorList>
    </citation>
    <scope>NUCLEOTIDE SEQUENCE</scope>
    <source>
        <strain evidence="2">SCP</strain>
        <tissue evidence="2">Leaves</tissue>
    </source>
</reference>
<evidence type="ECO:0000313" key="2">
    <source>
        <dbReference type="EMBL" id="KAK1262022.1"/>
    </source>
</evidence>
<dbReference type="Proteomes" id="UP001179952">
    <property type="component" value="Unassembled WGS sequence"/>
</dbReference>
<dbReference type="EMBL" id="JAUJYN010000010">
    <property type="protein sequence ID" value="KAK1262022.1"/>
    <property type="molecule type" value="Genomic_DNA"/>
</dbReference>
<organism evidence="2 3">
    <name type="scientific">Acorus gramineus</name>
    <name type="common">Dwarf sweet flag</name>
    <dbReference type="NCBI Taxonomy" id="55184"/>
    <lineage>
        <taxon>Eukaryota</taxon>
        <taxon>Viridiplantae</taxon>
        <taxon>Streptophyta</taxon>
        <taxon>Embryophyta</taxon>
        <taxon>Tracheophyta</taxon>
        <taxon>Spermatophyta</taxon>
        <taxon>Magnoliopsida</taxon>
        <taxon>Liliopsida</taxon>
        <taxon>Acoraceae</taxon>
        <taxon>Acorus</taxon>
    </lineage>
</organism>
<reference evidence="2" key="1">
    <citation type="journal article" date="2023" name="Nat. Commun.">
        <title>Diploid and tetraploid genomes of Acorus and the evolution of monocots.</title>
        <authorList>
            <person name="Ma L."/>
            <person name="Liu K.W."/>
            <person name="Li Z."/>
            <person name="Hsiao Y.Y."/>
            <person name="Qi Y."/>
            <person name="Fu T."/>
            <person name="Tang G.D."/>
            <person name="Zhang D."/>
            <person name="Sun W.H."/>
            <person name="Liu D.K."/>
            <person name="Li Y."/>
            <person name="Chen G.Z."/>
            <person name="Liu X.D."/>
            <person name="Liao X.Y."/>
            <person name="Jiang Y.T."/>
            <person name="Yu X."/>
            <person name="Hao Y."/>
            <person name="Huang J."/>
            <person name="Zhao X.W."/>
            <person name="Ke S."/>
            <person name="Chen Y.Y."/>
            <person name="Wu W.L."/>
            <person name="Hsu J.L."/>
            <person name="Lin Y.F."/>
            <person name="Huang M.D."/>
            <person name="Li C.Y."/>
            <person name="Huang L."/>
            <person name="Wang Z.W."/>
            <person name="Zhao X."/>
            <person name="Zhong W.Y."/>
            <person name="Peng D.H."/>
            <person name="Ahmad S."/>
            <person name="Lan S."/>
            <person name="Zhang J.S."/>
            <person name="Tsai W.C."/>
            <person name="Van de Peer Y."/>
            <person name="Liu Z.J."/>
        </authorList>
    </citation>
    <scope>NUCLEOTIDE SEQUENCE</scope>
    <source>
        <strain evidence="2">SCP</strain>
    </source>
</reference>
<name>A0AAV9ADC3_ACOGR</name>
<evidence type="ECO:0000313" key="3">
    <source>
        <dbReference type="Proteomes" id="UP001179952"/>
    </source>
</evidence>
<keyword evidence="3" id="KW-1185">Reference proteome</keyword>
<dbReference type="AlphaFoldDB" id="A0AAV9ADC3"/>
<accession>A0AAV9ADC3</accession>
<comment type="caution">
    <text evidence="2">The sequence shown here is derived from an EMBL/GenBank/DDBJ whole genome shotgun (WGS) entry which is preliminary data.</text>
</comment>